<feature type="region of interest" description="Disordered" evidence="1">
    <location>
        <begin position="498"/>
        <end position="543"/>
    </location>
</feature>
<dbReference type="Proteomes" id="UP000635477">
    <property type="component" value="Unassembled WGS sequence"/>
</dbReference>
<feature type="compositionally biased region" description="Acidic residues" evidence="1">
    <location>
        <begin position="731"/>
        <end position="759"/>
    </location>
</feature>
<feature type="compositionally biased region" description="Polar residues" evidence="1">
    <location>
        <begin position="128"/>
        <end position="145"/>
    </location>
</feature>
<feature type="compositionally biased region" description="Polar residues" evidence="1">
    <location>
        <begin position="581"/>
        <end position="594"/>
    </location>
</feature>
<reference evidence="2" key="1">
    <citation type="journal article" date="2020" name="BMC Genomics">
        <title>Correction to: Identification and distribution of gene clusters required for synthesis of sphingolipid metabolism inhibitors in diverse species of the filamentous fungus Fusarium.</title>
        <authorList>
            <person name="Kim H.S."/>
            <person name="Lohmar J.M."/>
            <person name="Busman M."/>
            <person name="Brown D.W."/>
            <person name="Naumann T.A."/>
            <person name="Divon H.H."/>
            <person name="Lysoe E."/>
            <person name="Uhlig S."/>
            <person name="Proctor R.H."/>
        </authorList>
    </citation>
    <scope>NUCLEOTIDE SEQUENCE</scope>
    <source>
        <strain evidence="2">NRRL 22465</strain>
    </source>
</reference>
<reference evidence="2" key="2">
    <citation type="submission" date="2020-05" db="EMBL/GenBank/DDBJ databases">
        <authorList>
            <person name="Kim H.-S."/>
            <person name="Proctor R.H."/>
            <person name="Brown D.W."/>
        </authorList>
    </citation>
    <scope>NUCLEOTIDE SEQUENCE</scope>
    <source>
        <strain evidence="2">NRRL 22465</strain>
    </source>
</reference>
<evidence type="ECO:0000313" key="3">
    <source>
        <dbReference type="Proteomes" id="UP000635477"/>
    </source>
</evidence>
<feature type="compositionally biased region" description="Low complexity" evidence="1">
    <location>
        <begin position="85"/>
        <end position="117"/>
    </location>
</feature>
<dbReference type="OrthoDB" id="37886at2759"/>
<feature type="region of interest" description="Disordered" evidence="1">
    <location>
        <begin position="79"/>
        <end position="187"/>
    </location>
</feature>
<proteinExistence type="predicted"/>
<gene>
    <name evidence="2" type="ORF">FZEAL_3001</name>
</gene>
<evidence type="ECO:0000313" key="2">
    <source>
        <dbReference type="EMBL" id="KAF4981131.1"/>
    </source>
</evidence>
<sequence>MTSESTTFETLLASLQGSDTSAEGEAKRDAFARLVSDEFAKRTMAPLPTAMPSSVGVNGTNGMGQTASMALGSAAFPTIAPNGHTTSRPASSASGASAPHAPTAAGSHSGSPALSSPLLPPGQHKSPPMQQATVNQSSHSPQLQHPPNGLPAQQSQGPRQPIQQPPPASGTNTSPGARPQSLESSGPYQKLSELIEHAPASAIRQVIRDKWEKALLGSQYHIAFLLNATMHQASPETLARAVQDFGGKLVQTSKRQLITHLTAPDLDELSDIILARVSTQFLDRALARRLETIPARQLVNALARAERLGYDVQDIVGDHDEHVIPSLHSLTVQPDAAPAQPASSQPPASSAPPPMRMQHYQPHPTQPHPTQPHPTQPKQPQQPKQPPYMAQPAQLLQSSTPPNATPGPPLPSGPPGVEFCGCGWPCSSKEALEHHQKKRACHKVRESDKAGRDICLYCGCTFGSGGGLLYHEKSNVCGQHTRETGEKMRPLIAAVREGGRQPPPVLKPSGPAKGIPGNQTPSHTGWAAVQTPSSTSSRDPYGHLTEATRNRFEEEMRQAEEKYGKLMREATMMAEPERTRQLASLKNSYNTKQSVTRKKYGIRLRERRTKAEIAAEQNRLLGPPSDSATPRESEPHPRKRARTEMEGPSPSPSPSPSMPNGSQGESPRKRVPVSEMGGLSGSSATAELTDPTAFLSPSQPRYLPQKAADATGGAGSPERTRQGTSTSLGETQDDLMQIDDGDSESDTDSDDEDIPATLN</sequence>
<feature type="region of interest" description="Disordered" evidence="1">
    <location>
        <begin position="334"/>
        <end position="389"/>
    </location>
</feature>
<dbReference type="EMBL" id="JABEYC010000183">
    <property type="protein sequence ID" value="KAF4981131.1"/>
    <property type="molecule type" value="Genomic_DNA"/>
</dbReference>
<feature type="region of interest" description="Disordered" evidence="1">
    <location>
        <begin position="574"/>
        <end position="759"/>
    </location>
</feature>
<keyword evidence="3" id="KW-1185">Reference proteome</keyword>
<feature type="compositionally biased region" description="Low complexity" evidence="1">
    <location>
        <begin position="334"/>
        <end position="348"/>
    </location>
</feature>
<feature type="compositionally biased region" description="Low complexity" evidence="1">
    <location>
        <begin position="378"/>
        <end position="389"/>
    </location>
</feature>
<name>A0A8H4UQD4_9HYPO</name>
<evidence type="ECO:0000256" key="1">
    <source>
        <dbReference type="SAM" id="MobiDB-lite"/>
    </source>
</evidence>
<feature type="compositionally biased region" description="Polar residues" evidence="1">
    <location>
        <begin position="169"/>
        <end position="187"/>
    </location>
</feature>
<organism evidence="2 3">
    <name type="scientific">Fusarium zealandicum</name>
    <dbReference type="NCBI Taxonomy" id="1053134"/>
    <lineage>
        <taxon>Eukaryota</taxon>
        <taxon>Fungi</taxon>
        <taxon>Dikarya</taxon>
        <taxon>Ascomycota</taxon>
        <taxon>Pezizomycotina</taxon>
        <taxon>Sordariomycetes</taxon>
        <taxon>Hypocreomycetidae</taxon>
        <taxon>Hypocreales</taxon>
        <taxon>Nectriaceae</taxon>
        <taxon>Fusarium</taxon>
        <taxon>Fusarium staphyleae species complex</taxon>
    </lineage>
</organism>
<feature type="compositionally biased region" description="Pro residues" evidence="1">
    <location>
        <begin position="364"/>
        <end position="377"/>
    </location>
</feature>
<comment type="caution">
    <text evidence="2">The sequence shown here is derived from an EMBL/GenBank/DDBJ whole genome shotgun (WGS) entry which is preliminary data.</text>
</comment>
<feature type="compositionally biased region" description="Low complexity" evidence="1">
    <location>
        <begin position="153"/>
        <end position="162"/>
    </location>
</feature>
<protein>
    <submittedName>
        <fullName evidence="2">Uncharacterized protein</fullName>
    </submittedName>
</protein>
<feature type="compositionally biased region" description="Basic residues" evidence="1">
    <location>
        <begin position="595"/>
        <end position="608"/>
    </location>
</feature>
<dbReference type="AlphaFoldDB" id="A0A8H4UQD4"/>
<accession>A0A8H4UQD4</accession>